<organism evidence="3 4">
    <name type="scientific">Hyphopichia burtonii NRRL Y-1933</name>
    <dbReference type="NCBI Taxonomy" id="984485"/>
    <lineage>
        <taxon>Eukaryota</taxon>
        <taxon>Fungi</taxon>
        <taxon>Dikarya</taxon>
        <taxon>Ascomycota</taxon>
        <taxon>Saccharomycotina</taxon>
        <taxon>Pichiomycetes</taxon>
        <taxon>Debaryomycetaceae</taxon>
        <taxon>Hyphopichia</taxon>
    </lineage>
</organism>
<accession>A0A1E4RRG7</accession>
<dbReference type="STRING" id="984485.A0A1E4RRG7"/>
<dbReference type="OrthoDB" id="5579731at2759"/>
<evidence type="ECO:0000259" key="2">
    <source>
        <dbReference type="Pfam" id="PF05205"/>
    </source>
</evidence>
<evidence type="ECO:0000313" key="4">
    <source>
        <dbReference type="Proteomes" id="UP000095085"/>
    </source>
</evidence>
<sequence length="186" mass="21936">DHKNLTTVYKKNGSFDQQRKELLENFKQSETHSNLLLKLRLMVENKVKNDPSILMKNKGKMGALIQGEIINQRLSKNEDRSNTERGINSNNTNSLLSIVDKDIQEKIIDSPEFHETLRIELKDIKRKLEGISDEDYVKILEEEKMQREKELEELEQKKQEKESAYKNNFKMKNMNKVIKPPRFNFG</sequence>
<proteinExistence type="predicted"/>
<dbReference type="AlphaFoldDB" id="A0A1E4RRG7"/>
<dbReference type="Proteomes" id="UP000095085">
    <property type="component" value="Unassembled WGS sequence"/>
</dbReference>
<evidence type="ECO:0000313" key="3">
    <source>
        <dbReference type="EMBL" id="ODV69801.1"/>
    </source>
</evidence>
<feature type="compositionally biased region" description="Basic and acidic residues" evidence="1">
    <location>
        <begin position="151"/>
        <end position="164"/>
    </location>
</feature>
<feature type="non-terminal residue" evidence="3">
    <location>
        <position position="186"/>
    </location>
</feature>
<feature type="domain" description="BOD1/SHG1" evidence="2">
    <location>
        <begin position="5"/>
        <end position="120"/>
    </location>
</feature>
<protein>
    <recommendedName>
        <fullName evidence="2">BOD1/SHG1 domain-containing protein</fullName>
    </recommendedName>
</protein>
<name>A0A1E4RRG7_9ASCO</name>
<dbReference type="EMBL" id="KV454538">
    <property type="protein sequence ID" value="ODV69801.1"/>
    <property type="molecule type" value="Genomic_DNA"/>
</dbReference>
<gene>
    <name evidence="3" type="ORF">HYPBUDRAFT_96020</name>
</gene>
<evidence type="ECO:0000256" key="1">
    <source>
        <dbReference type="SAM" id="MobiDB-lite"/>
    </source>
</evidence>
<reference evidence="4" key="1">
    <citation type="submission" date="2016-05" db="EMBL/GenBank/DDBJ databases">
        <title>Comparative genomics of biotechnologically important yeasts.</title>
        <authorList>
            <consortium name="DOE Joint Genome Institute"/>
            <person name="Riley R."/>
            <person name="Haridas S."/>
            <person name="Wolfe K.H."/>
            <person name="Lopes M.R."/>
            <person name="Hittinger C.T."/>
            <person name="Goker M."/>
            <person name="Salamov A."/>
            <person name="Wisecaver J."/>
            <person name="Long T.M."/>
            <person name="Aerts A.L."/>
            <person name="Barry K."/>
            <person name="Choi C."/>
            <person name="Clum A."/>
            <person name="Coughlan A.Y."/>
            <person name="Deshpande S."/>
            <person name="Douglass A.P."/>
            <person name="Hanson S.J."/>
            <person name="Klenk H.-P."/>
            <person name="Labutti K."/>
            <person name="Lapidus A."/>
            <person name="Lindquist E."/>
            <person name="Lipzen A."/>
            <person name="Meier-Kolthoff J.P."/>
            <person name="Ohm R.A."/>
            <person name="Otillar R.P."/>
            <person name="Pangilinan J."/>
            <person name="Peng Y."/>
            <person name="Rokas A."/>
            <person name="Rosa C.A."/>
            <person name="Scheuner C."/>
            <person name="Sibirny A.A."/>
            <person name="Slot J.C."/>
            <person name="Stielow J.B."/>
            <person name="Sun H."/>
            <person name="Kurtzman C.P."/>
            <person name="Blackwell M."/>
            <person name="Grigoriev I.V."/>
            <person name="Jeffries T.W."/>
        </authorList>
    </citation>
    <scope>NUCLEOTIDE SEQUENCE [LARGE SCALE GENOMIC DNA]</scope>
    <source>
        <strain evidence="4">NRRL Y-1933</strain>
    </source>
</reference>
<dbReference type="InterPro" id="IPR055264">
    <property type="entry name" value="BOD1/SHG1_dom"/>
</dbReference>
<dbReference type="Pfam" id="PF05205">
    <property type="entry name" value="COMPASS-Shg1"/>
    <property type="match status" value="1"/>
</dbReference>
<feature type="region of interest" description="Disordered" evidence="1">
    <location>
        <begin position="151"/>
        <end position="173"/>
    </location>
</feature>
<keyword evidence="4" id="KW-1185">Reference proteome</keyword>
<dbReference type="RefSeq" id="XP_020078868.1">
    <property type="nucleotide sequence ID" value="XM_020223961.1"/>
</dbReference>
<dbReference type="GeneID" id="30998510"/>
<feature type="non-terminal residue" evidence="3">
    <location>
        <position position="1"/>
    </location>
</feature>